<dbReference type="GO" id="GO:0005634">
    <property type="term" value="C:nucleus"/>
    <property type="evidence" value="ECO:0000318"/>
    <property type="project" value="GO_Central"/>
</dbReference>
<accession>A0A067FYC1</accession>
<dbReference type="EMBL" id="KK784889">
    <property type="protein sequence ID" value="KDO71135.1"/>
    <property type="molecule type" value="Genomic_DNA"/>
</dbReference>
<dbReference type="Pfam" id="PF00538">
    <property type="entry name" value="Linker_histone"/>
    <property type="match status" value="1"/>
</dbReference>
<dbReference type="SMR" id="A0A067FYC1"/>
<feature type="region of interest" description="Disordered" evidence="7">
    <location>
        <begin position="121"/>
        <end position="192"/>
    </location>
</feature>
<evidence type="ECO:0000313" key="9">
    <source>
        <dbReference type="EMBL" id="KDO71135.1"/>
    </source>
</evidence>
<evidence type="ECO:0000256" key="6">
    <source>
        <dbReference type="RuleBase" id="RU003894"/>
    </source>
</evidence>
<dbReference type="PANTHER" id="PTHR11467:SF36">
    <property type="entry name" value="HISTONE 24-RELATED"/>
    <property type="match status" value="1"/>
</dbReference>
<dbReference type="GO" id="GO:0030527">
    <property type="term" value="F:structural constituent of chromatin"/>
    <property type="evidence" value="ECO:0007669"/>
    <property type="project" value="InterPro"/>
</dbReference>
<proteinExistence type="inferred from homology"/>
<dbReference type="GO" id="GO:0003690">
    <property type="term" value="F:double-stranded DNA binding"/>
    <property type="evidence" value="ECO:0000318"/>
    <property type="project" value="GO_Central"/>
</dbReference>
<dbReference type="eggNOG" id="ENOG502RZJS">
    <property type="taxonomic scope" value="Eukaryota"/>
</dbReference>
<gene>
    <name evidence="9" type="ORF">CISIN_1g029524mg</name>
</gene>
<dbReference type="SMART" id="SM00526">
    <property type="entry name" value="H15"/>
    <property type="match status" value="1"/>
</dbReference>
<comment type="similarity">
    <text evidence="6">Belongs to the histone H1/H5 family.</text>
</comment>
<name>A0A067FYC1_CITSI</name>
<evidence type="ECO:0000256" key="3">
    <source>
        <dbReference type="ARBA" id="ARBA00022454"/>
    </source>
</evidence>
<dbReference type="GO" id="GO:0045910">
    <property type="term" value="P:negative regulation of DNA recombination"/>
    <property type="evidence" value="ECO:0000318"/>
    <property type="project" value="GO_Central"/>
</dbReference>
<feature type="compositionally biased region" description="Basic residues" evidence="7">
    <location>
        <begin position="162"/>
        <end position="192"/>
    </location>
</feature>
<dbReference type="PANTHER" id="PTHR11467">
    <property type="entry name" value="HISTONE H1"/>
    <property type="match status" value="1"/>
</dbReference>
<dbReference type="InterPro" id="IPR036390">
    <property type="entry name" value="WH_DNA-bd_sf"/>
</dbReference>
<evidence type="ECO:0000259" key="8">
    <source>
        <dbReference type="PROSITE" id="PS51504"/>
    </source>
</evidence>
<dbReference type="CDD" id="cd00073">
    <property type="entry name" value="H15"/>
    <property type="match status" value="1"/>
</dbReference>
<dbReference type="AlphaFoldDB" id="A0A067FYC1"/>
<evidence type="ECO:0000313" key="10">
    <source>
        <dbReference type="Proteomes" id="UP000027120"/>
    </source>
</evidence>
<evidence type="ECO:0000256" key="5">
    <source>
        <dbReference type="ARBA" id="ARBA00023242"/>
    </source>
</evidence>
<dbReference type="Gene3D" id="1.10.10.10">
    <property type="entry name" value="Winged helix-like DNA-binding domain superfamily/Winged helix DNA-binding domain"/>
    <property type="match status" value="1"/>
</dbReference>
<dbReference type="Proteomes" id="UP000027120">
    <property type="component" value="Unassembled WGS sequence"/>
</dbReference>
<dbReference type="PaxDb" id="2711-XP_006466923.1"/>
<dbReference type="STRING" id="2711.A0A067FYC1"/>
<organism evidence="9 10">
    <name type="scientific">Citrus sinensis</name>
    <name type="common">Sweet orange</name>
    <name type="synonym">Citrus aurantium var. sinensis</name>
    <dbReference type="NCBI Taxonomy" id="2711"/>
    <lineage>
        <taxon>Eukaryota</taxon>
        <taxon>Viridiplantae</taxon>
        <taxon>Streptophyta</taxon>
        <taxon>Embryophyta</taxon>
        <taxon>Tracheophyta</taxon>
        <taxon>Spermatophyta</taxon>
        <taxon>Magnoliopsida</taxon>
        <taxon>eudicotyledons</taxon>
        <taxon>Gunneridae</taxon>
        <taxon>Pentapetalae</taxon>
        <taxon>rosids</taxon>
        <taxon>malvids</taxon>
        <taxon>Sapindales</taxon>
        <taxon>Rutaceae</taxon>
        <taxon>Aurantioideae</taxon>
        <taxon>Citrus</taxon>
    </lineage>
</organism>
<evidence type="ECO:0000256" key="2">
    <source>
        <dbReference type="ARBA" id="ARBA00004286"/>
    </source>
</evidence>
<dbReference type="InterPro" id="IPR005819">
    <property type="entry name" value="H1/H5"/>
</dbReference>
<keyword evidence="10" id="KW-1185">Reference proteome</keyword>
<dbReference type="GO" id="GO:0006334">
    <property type="term" value="P:nucleosome assembly"/>
    <property type="evidence" value="ECO:0007669"/>
    <property type="project" value="InterPro"/>
</dbReference>
<dbReference type="InterPro" id="IPR005818">
    <property type="entry name" value="Histone_H1/H5_H15"/>
</dbReference>
<protein>
    <recommendedName>
        <fullName evidence="8">H15 domain-containing protein</fullName>
    </recommendedName>
</protein>
<dbReference type="GO" id="GO:0000786">
    <property type="term" value="C:nucleosome"/>
    <property type="evidence" value="ECO:0007669"/>
    <property type="project" value="InterPro"/>
</dbReference>
<reference evidence="9 10" key="1">
    <citation type="submission" date="2014-04" db="EMBL/GenBank/DDBJ databases">
        <authorList>
            <consortium name="International Citrus Genome Consortium"/>
            <person name="Gmitter F."/>
            <person name="Chen C."/>
            <person name="Farmerie W."/>
            <person name="Harkins T."/>
            <person name="Desany B."/>
            <person name="Mohiuddin M."/>
            <person name="Kodira C."/>
            <person name="Borodovsky M."/>
            <person name="Lomsadze A."/>
            <person name="Burns P."/>
            <person name="Jenkins J."/>
            <person name="Prochnik S."/>
            <person name="Shu S."/>
            <person name="Chapman J."/>
            <person name="Pitluck S."/>
            <person name="Schmutz J."/>
            <person name="Rokhsar D."/>
        </authorList>
    </citation>
    <scope>NUCLEOTIDE SEQUENCE</scope>
</reference>
<feature type="compositionally biased region" description="Low complexity" evidence="7">
    <location>
        <begin position="145"/>
        <end position="156"/>
    </location>
</feature>
<dbReference type="GO" id="GO:0031492">
    <property type="term" value="F:nucleosomal DNA binding"/>
    <property type="evidence" value="ECO:0000318"/>
    <property type="project" value="GO_Central"/>
</dbReference>
<comment type="subcellular location">
    <subcellularLocation>
        <location evidence="2">Chromosome</location>
    </subcellularLocation>
    <subcellularLocation>
        <location evidence="1 6">Nucleus</location>
    </subcellularLocation>
</comment>
<feature type="region of interest" description="Disordered" evidence="7">
    <location>
        <begin position="1"/>
        <end position="55"/>
    </location>
</feature>
<sequence length="192" mass="20701">MATEGEAVTEQQPAAEEPEKVVTEKKAKAAKEKKPKAPKEKKPKQSKTPSHPPYFQMITEALMALQDKSGSSPYAIAKYMEEKHKDELPANFRKILAVQLKHFAAKGNLIKIRASYKLSEAAAGKTKKEIKTKAKAPRKTRSVTAAAKIKAESAAAAPPPPKKAKKSAAAKPKQPKSIKSPAAKKAKKAAAQ</sequence>
<evidence type="ECO:0000256" key="4">
    <source>
        <dbReference type="ARBA" id="ARBA00023125"/>
    </source>
</evidence>
<keyword evidence="4 6" id="KW-0238">DNA-binding</keyword>
<keyword evidence="5 6" id="KW-0539">Nucleus</keyword>
<dbReference type="GO" id="GO:0030261">
    <property type="term" value="P:chromosome condensation"/>
    <property type="evidence" value="ECO:0000318"/>
    <property type="project" value="GO_Central"/>
</dbReference>
<keyword evidence="3 6" id="KW-0158">Chromosome</keyword>
<dbReference type="SUPFAM" id="SSF46785">
    <property type="entry name" value="Winged helix' DNA-binding domain"/>
    <property type="match status" value="1"/>
</dbReference>
<feature type="compositionally biased region" description="Basic and acidic residues" evidence="7">
    <location>
        <begin position="17"/>
        <end position="40"/>
    </location>
</feature>
<dbReference type="InterPro" id="IPR036388">
    <property type="entry name" value="WH-like_DNA-bd_sf"/>
</dbReference>
<dbReference type="PRINTS" id="PR00624">
    <property type="entry name" value="HISTONEH5"/>
</dbReference>
<evidence type="ECO:0000256" key="1">
    <source>
        <dbReference type="ARBA" id="ARBA00004123"/>
    </source>
</evidence>
<feature type="domain" description="H15" evidence="8">
    <location>
        <begin position="50"/>
        <end position="120"/>
    </location>
</feature>
<dbReference type="PROSITE" id="PS51504">
    <property type="entry name" value="H15"/>
    <property type="match status" value="1"/>
</dbReference>
<evidence type="ECO:0000256" key="7">
    <source>
        <dbReference type="SAM" id="MobiDB-lite"/>
    </source>
</evidence>